<dbReference type="GO" id="GO:0035091">
    <property type="term" value="F:phosphatidylinositol binding"/>
    <property type="evidence" value="ECO:0007669"/>
    <property type="project" value="InterPro"/>
</dbReference>
<dbReference type="OrthoDB" id="5227681at2759"/>
<dbReference type="AlphaFoldDB" id="A0A058Z3C4"/>
<dbReference type="InterPro" id="IPR036871">
    <property type="entry name" value="PX_dom_sf"/>
</dbReference>
<dbReference type="Proteomes" id="UP000030693">
    <property type="component" value="Unassembled WGS sequence"/>
</dbReference>
<reference evidence="3" key="1">
    <citation type="submission" date="2013-04" db="EMBL/GenBank/DDBJ databases">
        <title>The Genome Sequence of Fonticula alba ATCC 38817.</title>
        <authorList>
            <consortium name="The Broad Institute Genomics Platform"/>
            <person name="Russ C."/>
            <person name="Cuomo C."/>
            <person name="Burger G."/>
            <person name="Gray M.W."/>
            <person name="Holland P.W.H."/>
            <person name="King N."/>
            <person name="Lang F.B.F."/>
            <person name="Roger A.J."/>
            <person name="Ruiz-Trillo I."/>
            <person name="Brown M."/>
            <person name="Walker B."/>
            <person name="Young S."/>
            <person name="Zeng Q."/>
            <person name="Gargeya S."/>
            <person name="Fitzgerald M."/>
            <person name="Haas B."/>
            <person name="Abouelleil A."/>
            <person name="Allen A.W."/>
            <person name="Alvarado L."/>
            <person name="Arachchi H.M."/>
            <person name="Berlin A.M."/>
            <person name="Chapman S.B."/>
            <person name="Gainer-Dewar J."/>
            <person name="Goldberg J."/>
            <person name="Griggs A."/>
            <person name="Gujja S."/>
            <person name="Hansen M."/>
            <person name="Howarth C."/>
            <person name="Imamovic A."/>
            <person name="Ireland A."/>
            <person name="Larimer J."/>
            <person name="McCowan C."/>
            <person name="Murphy C."/>
            <person name="Pearson M."/>
            <person name="Poon T.W."/>
            <person name="Priest M."/>
            <person name="Roberts A."/>
            <person name="Saif S."/>
            <person name="Shea T."/>
            <person name="Sisk P."/>
            <person name="Sykes S."/>
            <person name="Wortman J."/>
            <person name="Nusbaum C."/>
            <person name="Birren B."/>
        </authorList>
    </citation>
    <scope>NUCLEOTIDE SEQUENCE [LARGE SCALE GENOMIC DNA]</scope>
    <source>
        <strain evidence="3">ATCC 38817</strain>
    </source>
</reference>
<evidence type="ECO:0000259" key="2">
    <source>
        <dbReference type="PROSITE" id="PS50195"/>
    </source>
</evidence>
<feature type="region of interest" description="Disordered" evidence="1">
    <location>
        <begin position="106"/>
        <end position="127"/>
    </location>
</feature>
<evidence type="ECO:0000313" key="4">
    <source>
        <dbReference type="Proteomes" id="UP000030693"/>
    </source>
</evidence>
<accession>A0A058Z3C4</accession>
<evidence type="ECO:0000313" key="3">
    <source>
        <dbReference type="EMBL" id="KCV67987.1"/>
    </source>
</evidence>
<dbReference type="CDD" id="cd06093">
    <property type="entry name" value="PX_domain"/>
    <property type="match status" value="1"/>
</dbReference>
<dbReference type="Pfam" id="PF00787">
    <property type="entry name" value="PX"/>
    <property type="match status" value="1"/>
</dbReference>
<dbReference type="eggNOG" id="KOG2528">
    <property type="taxonomic scope" value="Eukaryota"/>
</dbReference>
<dbReference type="SUPFAM" id="SSF64268">
    <property type="entry name" value="PX domain"/>
    <property type="match status" value="1"/>
</dbReference>
<dbReference type="PANTHER" id="PTHR10555:SF170">
    <property type="entry name" value="FI18122P1"/>
    <property type="match status" value="1"/>
</dbReference>
<evidence type="ECO:0000256" key="1">
    <source>
        <dbReference type="SAM" id="MobiDB-lite"/>
    </source>
</evidence>
<dbReference type="GeneID" id="20530178"/>
<sequence>MHLADSRPASRGGPRPPGDDVFSCSSSEEDDAGLQPPEGDAPEGLAAAAQLLATAAGGSAEAELILRGMLGFCFAPAAVEASDAPAGRRAPSFSVESPVSHSYQAPAGAGAWPHAGEAASPMSDASSSLESLSAQGSLDAYALLPGGQVLLGGHGSGGPGAGDGDLDGRGLLVDVPVPIVGPGSREPHQSAFARVSISDPSTDGFTQYSVTTQTNVWSPGTRTVRRRYNDFSLFYEFLLREYGRRVPIIGIPPGRVFQRFEPEFINNRMKNLTLFCNWVVQHPLLRNSPEVQDFFTAEQWAVVMPSPLL</sequence>
<organism evidence="3">
    <name type="scientific">Fonticula alba</name>
    <name type="common">Slime mold</name>
    <dbReference type="NCBI Taxonomy" id="691883"/>
    <lineage>
        <taxon>Eukaryota</taxon>
        <taxon>Rotosphaerida</taxon>
        <taxon>Fonticulaceae</taxon>
        <taxon>Fonticula</taxon>
    </lineage>
</organism>
<dbReference type="GO" id="GO:0005768">
    <property type="term" value="C:endosome"/>
    <property type="evidence" value="ECO:0007669"/>
    <property type="project" value="TreeGrafter"/>
</dbReference>
<name>A0A058Z3C4_FONAL</name>
<feature type="region of interest" description="Disordered" evidence="1">
    <location>
        <begin position="1"/>
        <end position="44"/>
    </location>
</feature>
<protein>
    <recommendedName>
        <fullName evidence="2">PX domain-containing protein</fullName>
    </recommendedName>
</protein>
<dbReference type="STRING" id="691883.A0A058Z3C4"/>
<dbReference type="RefSeq" id="XP_009497554.1">
    <property type="nucleotide sequence ID" value="XM_009499279.1"/>
</dbReference>
<keyword evidence="4" id="KW-1185">Reference proteome</keyword>
<dbReference type="Gene3D" id="3.30.1520.10">
    <property type="entry name" value="Phox-like domain"/>
    <property type="match status" value="1"/>
</dbReference>
<dbReference type="PANTHER" id="PTHR10555">
    <property type="entry name" value="SORTING NEXIN"/>
    <property type="match status" value="1"/>
</dbReference>
<dbReference type="InterPro" id="IPR001683">
    <property type="entry name" value="PX_dom"/>
</dbReference>
<dbReference type="PROSITE" id="PS50195">
    <property type="entry name" value="PX"/>
    <property type="match status" value="1"/>
</dbReference>
<dbReference type="SMART" id="SM00312">
    <property type="entry name" value="PX"/>
    <property type="match status" value="1"/>
</dbReference>
<feature type="compositionally biased region" description="Low complexity" evidence="1">
    <location>
        <begin position="1"/>
        <end position="13"/>
    </location>
</feature>
<feature type="domain" description="PX" evidence="2">
    <location>
        <begin position="186"/>
        <end position="302"/>
    </location>
</feature>
<dbReference type="EMBL" id="KB932211">
    <property type="protein sequence ID" value="KCV67987.1"/>
    <property type="molecule type" value="Genomic_DNA"/>
</dbReference>
<gene>
    <name evidence="3" type="ORF">H696_05453</name>
</gene>
<proteinExistence type="predicted"/>